<dbReference type="Proteomes" id="UP001066276">
    <property type="component" value="Chromosome 3_2"/>
</dbReference>
<evidence type="ECO:0000256" key="1">
    <source>
        <dbReference type="SAM" id="MobiDB-lite"/>
    </source>
</evidence>
<sequence>MVSDRYSGFTVPGSKWLMDGCQNPDRERSTNSCTVGANTVYKNPVYGCLFLQPPTVALVTSKEMKRSLDPSYIGGRYWRSNPLNAEDSSLGTPGVSSSSLVPQSSLSMESTDQRERPKNLGTWKPEISATPKSVSGRAYQLPRSTGMHRSDSEDKIRSTSKEANPITKVPRDSIASAKIIKSALMEAHTKLSANIIKNTLKDASSVAGADIIRSSLKDSGSITGPMDFSSKTLAQKDPLCIINTPKNATRTKCAPKDATGFSPQKSKEQAATAMDPSEKQRAQAGIRPSLLETLKHQLSTLGEDSDSDEQQDHP</sequence>
<gene>
    <name evidence="2" type="ORF">NDU88_008295</name>
</gene>
<evidence type="ECO:0000313" key="2">
    <source>
        <dbReference type="EMBL" id="KAJ1183125.1"/>
    </source>
</evidence>
<feature type="compositionally biased region" description="Basic and acidic residues" evidence="1">
    <location>
        <begin position="148"/>
        <end position="160"/>
    </location>
</feature>
<feature type="region of interest" description="Disordered" evidence="1">
    <location>
        <begin position="84"/>
        <end position="162"/>
    </location>
</feature>
<name>A0AAV7U2V4_PLEWA</name>
<accession>A0AAV7U2V4</accession>
<comment type="caution">
    <text evidence="2">The sequence shown here is derived from an EMBL/GenBank/DDBJ whole genome shotgun (WGS) entry which is preliminary data.</text>
</comment>
<feature type="region of interest" description="Disordered" evidence="1">
    <location>
        <begin position="250"/>
        <end position="314"/>
    </location>
</feature>
<reference evidence="2" key="1">
    <citation type="journal article" date="2022" name="bioRxiv">
        <title>Sequencing and chromosome-scale assembly of the giantPleurodeles waltlgenome.</title>
        <authorList>
            <person name="Brown T."/>
            <person name="Elewa A."/>
            <person name="Iarovenko S."/>
            <person name="Subramanian E."/>
            <person name="Araus A.J."/>
            <person name="Petzold A."/>
            <person name="Susuki M."/>
            <person name="Suzuki K.-i.T."/>
            <person name="Hayashi T."/>
            <person name="Toyoda A."/>
            <person name="Oliveira C."/>
            <person name="Osipova E."/>
            <person name="Leigh N.D."/>
            <person name="Simon A."/>
            <person name="Yun M.H."/>
        </authorList>
    </citation>
    <scope>NUCLEOTIDE SEQUENCE</scope>
    <source>
        <strain evidence="2">20211129_DDA</strain>
        <tissue evidence="2">Liver</tissue>
    </source>
</reference>
<dbReference type="AlphaFoldDB" id="A0AAV7U2V4"/>
<proteinExistence type="predicted"/>
<protein>
    <submittedName>
        <fullName evidence="2">Uncharacterized protein</fullName>
    </submittedName>
</protein>
<keyword evidence="3" id="KW-1185">Reference proteome</keyword>
<feature type="compositionally biased region" description="Low complexity" evidence="1">
    <location>
        <begin position="88"/>
        <end position="110"/>
    </location>
</feature>
<evidence type="ECO:0000313" key="3">
    <source>
        <dbReference type="Proteomes" id="UP001066276"/>
    </source>
</evidence>
<organism evidence="2 3">
    <name type="scientific">Pleurodeles waltl</name>
    <name type="common">Iberian ribbed newt</name>
    <dbReference type="NCBI Taxonomy" id="8319"/>
    <lineage>
        <taxon>Eukaryota</taxon>
        <taxon>Metazoa</taxon>
        <taxon>Chordata</taxon>
        <taxon>Craniata</taxon>
        <taxon>Vertebrata</taxon>
        <taxon>Euteleostomi</taxon>
        <taxon>Amphibia</taxon>
        <taxon>Batrachia</taxon>
        <taxon>Caudata</taxon>
        <taxon>Salamandroidea</taxon>
        <taxon>Salamandridae</taxon>
        <taxon>Pleurodelinae</taxon>
        <taxon>Pleurodeles</taxon>
    </lineage>
</organism>
<feature type="compositionally biased region" description="Acidic residues" evidence="1">
    <location>
        <begin position="303"/>
        <end position="314"/>
    </location>
</feature>
<dbReference type="EMBL" id="JANPWB010000006">
    <property type="protein sequence ID" value="KAJ1183125.1"/>
    <property type="molecule type" value="Genomic_DNA"/>
</dbReference>